<proteinExistence type="predicted"/>
<organism evidence="2 3">
    <name type="scientific">Winslowiella toletana</name>
    <dbReference type="NCBI Taxonomy" id="92490"/>
    <lineage>
        <taxon>Bacteria</taxon>
        <taxon>Pseudomonadati</taxon>
        <taxon>Pseudomonadota</taxon>
        <taxon>Gammaproteobacteria</taxon>
        <taxon>Enterobacterales</taxon>
        <taxon>Erwiniaceae</taxon>
        <taxon>Winslowiella</taxon>
    </lineage>
</organism>
<evidence type="ECO:0000313" key="2">
    <source>
        <dbReference type="EMBL" id="MBP2170881.1"/>
    </source>
</evidence>
<comment type="caution">
    <text evidence="2">The sequence shown here is derived from an EMBL/GenBank/DDBJ whole genome shotgun (WGS) entry which is preliminary data.</text>
</comment>
<protein>
    <recommendedName>
        <fullName evidence="4">Lipoprotein</fullName>
    </recommendedName>
</protein>
<evidence type="ECO:0008006" key="4">
    <source>
        <dbReference type="Google" id="ProtNLM"/>
    </source>
</evidence>
<dbReference type="RefSeq" id="WP_017801801.1">
    <property type="nucleotide sequence ID" value="NZ_JAGGMQ010000001.1"/>
</dbReference>
<evidence type="ECO:0000256" key="1">
    <source>
        <dbReference type="SAM" id="SignalP"/>
    </source>
</evidence>
<dbReference type="EMBL" id="JAGGMQ010000001">
    <property type="protein sequence ID" value="MBP2170881.1"/>
    <property type="molecule type" value="Genomic_DNA"/>
</dbReference>
<evidence type="ECO:0000313" key="3">
    <source>
        <dbReference type="Proteomes" id="UP001195624"/>
    </source>
</evidence>
<reference evidence="3" key="2">
    <citation type="submission" date="2023-07" db="EMBL/GenBank/DDBJ databases">
        <title>Genome mining of underrepresented organisms for secondary metabolites.</title>
        <authorList>
            <person name="D'Agostino P.M."/>
        </authorList>
    </citation>
    <scope>NUCLEOTIDE SEQUENCE [LARGE SCALE GENOMIC DNA]</scope>
    <source>
        <strain evidence="3">WS4403</strain>
    </source>
</reference>
<keyword evidence="1" id="KW-0732">Signal</keyword>
<gene>
    <name evidence="2" type="ORF">J2125_004073</name>
</gene>
<keyword evidence="3" id="KW-1185">Reference proteome</keyword>
<feature type="chain" id="PRO_5045795758" description="Lipoprotein" evidence="1">
    <location>
        <begin position="21"/>
        <end position="131"/>
    </location>
</feature>
<feature type="signal peptide" evidence="1">
    <location>
        <begin position="1"/>
        <end position="20"/>
    </location>
</feature>
<dbReference type="Proteomes" id="UP001195624">
    <property type="component" value="Unassembled WGS sequence"/>
</dbReference>
<accession>A0ABS4PE25</accession>
<name>A0ABS4PE25_9GAMM</name>
<reference evidence="2 3" key="1">
    <citation type="submission" date="2021-03" db="EMBL/GenBank/DDBJ databases">
        <authorList>
            <person name="D'Agostino P."/>
            <person name="Huntemann M."/>
            <person name="Clum A."/>
            <person name="Spunde A."/>
            <person name="Palaniappan K."/>
            <person name="Ritter S."/>
            <person name="Mikhailova N."/>
            <person name="Chen I.-M."/>
            <person name="Stamatis D."/>
            <person name="Reddy T."/>
            <person name="O'Malley R."/>
            <person name="Daum C."/>
            <person name="Shapiro N."/>
            <person name="Ivanova N."/>
            <person name="Kyrpides N."/>
            <person name="Woyke T."/>
        </authorList>
    </citation>
    <scope>NUCLEOTIDE SEQUENCE [LARGE SCALE GENOMIC DNA]</scope>
    <source>
        <strain evidence="2 3">WS4403</strain>
    </source>
</reference>
<sequence>MNKHHFFAIVVALATLSGCASRTAPVQNVERTINTSAQYSPEQVKTAILEAGLARKWLMTPAGPGVINGRYAQRNFSADIRVNYSATSYSINYVSSQNLKAGGGQIHRNYNNWVNNLDQDIQLRLSAQALK</sequence>
<dbReference type="PROSITE" id="PS51257">
    <property type="entry name" value="PROKAR_LIPOPROTEIN"/>
    <property type="match status" value="1"/>
</dbReference>